<dbReference type="EMBL" id="JADAQT010000010">
    <property type="protein sequence ID" value="MBE1874172.1"/>
    <property type="molecule type" value="Genomic_DNA"/>
</dbReference>
<evidence type="ECO:0000313" key="2">
    <source>
        <dbReference type="EMBL" id="MBE1874172.1"/>
    </source>
</evidence>
<accession>A0ABR9MS07</accession>
<sequence>MRNRSRAAGRVAKIEDANRRRRKPVATAAGAEDRGDAATEPGGGNAWRPQS</sequence>
<evidence type="ECO:0000256" key="1">
    <source>
        <dbReference type="SAM" id="MobiDB-lite"/>
    </source>
</evidence>
<gene>
    <name evidence="2" type="ORF">IHE71_00380</name>
</gene>
<feature type="region of interest" description="Disordered" evidence="1">
    <location>
        <begin position="1"/>
        <end position="51"/>
    </location>
</feature>
<dbReference type="RefSeq" id="WP_192860755.1">
    <property type="nucleotide sequence ID" value="NZ_JADAQT010000010.1"/>
</dbReference>
<comment type="caution">
    <text evidence="2">The sequence shown here is derived from an EMBL/GenBank/DDBJ whole genome shotgun (WGS) entry which is preliminary data.</text>
</comment>
<protein>
    <submittedName>
        <fullName evidence="2">Uncharacterized protein</fullName>
    </submittedName>
</protein>
<name>A0ABR9MS07_9MICO</name>
<evidence type="ECO:0000313" key="3">
    <source>
        <dbReference type="Proteomes" id="UP000625527"/>
    </source>
</evidence>
<organism evidence="2 3">
    <name type="scientific">Myceligenerans pegani</name>
    <dbReference type="NCBI Taxonomy" id="2776917"/>
    <lineage>
        <taxon>Bacteria</taxon>
        <taxon>Bacillati</taxon>
        <taxon>Actinomycetota</taxon>
        <taxon>Actinomycetes</taxon>
        <taxon>Micrococcales</taxon>
        <taxon>Promicromonosporaceae</taxon>
        <taxon>Myceligenerans</taxon>
    </lineage>
</organism>
<reference evidence="2 3" key="1">
    <citation type="submission" date="2020-10" db="EMBL/GenBank/DDBJ databases">
        <title>Myceligenerans pegani sp. nov., an endophytic actinomycete isolated from Peganum harmala L. in Xinjiang, China.</title>
        <authorList>
            <person name="Xin L."/>
        </authorList>
    </citation>
    <scope>NUCLEOTIDE SEQUENCE [LARGE SCALE GENOMIC DNA]</scope>
    <source>
        <strain evidence="2 3">TRM65318</strain>
    </source>
</reference>
<keyword evidence="3" id="KW-1185">Reference proteome</keyword>
<dbReference type="Proteomes" id="UP000625527">
    <property type="component" value="Unassembled WGS sequence"/>
</dbReference>
<proteinExistence type="predicted"/>